<evidence type="ECO:0000256" key="1">
    <source>
        <dbReference type="ARBA" id="ARBA00004418"/>
    </source>
</evidence>
<evidence type="ECO:0000256" key="6">
    <source>
        <dbReference type="ARBA" id="ARBA00022729"/>
    </source>
</evidence>
<gene>
    <name evidence="10 11" type="primary">lolA</name>
    <name evidence="11" type="ORF">DXV75_04450</name>
</gene>
<name>A0A3D8MBD2_9ALTE</name>
<keyword evidence="7 10" id="KW-0574">Periplasm</keyword>
<evidence type="ECO:0000256" key="4">
    <source>
        <dbReference type="ARBA" id="ARBA00014035"/>
    </source>
</evidence>
<evidence type="ECO:0000256" key="3">
    <source>
        <dbReference type="ARBA" id="ARBA00011245"/>
    </source>
</evidence>
<dbReference type="InterPro" id="IPR018323">
    <property type="entry name" value="OM_lipoprot_carrier_LolA_Pbac"/>
</dbReference>
<protein>
    <recommendedName>
        <fullName evidence="4 10">Outer-membrane lipoprotein carrier protein</fullName>
    </recommendedName>
</protein>
<evidence type="ECO:0000256" key="9">
    <source>
        <dbReference type="ARBA" id="ARBA00023186"/>
    </source>
</evidence>
<evidence type="ECO:0000313" key="11">
    <source>
        <dbReference type="EMBL" id="RDV27299.1"/>
    </source>
</evidence>
<dbReference type="HAMAP" id="MF_00240">
    <property type="entry name" value="LolA"/>
    <property type="match status" value="1"/>
</dbReference>
<dbReference type="EMBL" id="QRHA01000003">
    <property type="protein sequence ID" value="RDV27299.1"/>
    <property type="molecule type" value="Genomic_DNA"/>
</dbReference>
<dbReference type="AlphaFoldDB" id="A0A3D8MBD2"/>
<evidence type="ECO:0000313" key="12">
    <source>
        <dbReference type="Proteomes" id="UP000256561"/>
    </source>
</evidence>
<keyword evidence="12" id="KW-1185">Reference proteome</keyword>
<keyword evidence="8 10" id="KW-0653">Protein transport</keyword>
<keyword evidence="5 10" id="KW-0813">Transport</keyword>
<comment type="caution">
    <text evidence="11">The sequence shown here is derived from an EMBL/GenBank/DDBJ whole genome shotgun (WGS) entry which is preliminary data.</text>
</comment>
<evidence type="ECO:0000256" key="8">
    <source>
        <dbReference type="ARBA" id="ARBA00022927"/>
    </source>
</evidence>
<accession>A0A3D8MBD2</accession>
<proteinExistence type="inferred from homology"/>
<dbReference type="GO" id="GO:0044874">
    <property type="term" value="P:lipoprotein localization to outer membrane"/>
    <property type="evidence" value="ECO:0007669"/>
    <property type="project" value="UniProtKB-UniRule"/>
</dbReference>
<sequence length="209" mass="22971" precursor="true">MSMQKFFMASLSLLAVSANSLADDPKAKAELQSKLAAMQQYQAEFAQAVVDVDGELIHEATGKLTMAQPDKLRWETFSPDETLLVADGTSVWNLDPFVEQVTVINQQTAVQDNPIILLTTADMSVWNQFDIEYGLPGKHSFVVKPLDGEGQIKSLSLTFQGDVLSSLAMTDAQSQVSTLKFASVESEFVLPDSTFRVSIPDTYVVDDQR</sequence>
<comment type="function">
    <text evidence="10">Participates in the translocation of lipoproteins from the inner membrane to the outer membrane. Only forms a complex with a lipoprotein if the residue after the N-terminal Cys is not an aspartate (The Asp acts as a targeting signal to indicate that the lipoprotein should stay in the inner membrane).</text>
</comment>
<comment type="subcellular location">
    <subcellularLocation>
        <location evidence="1 10">Periplasm</location>
    </subcellularLocation>
</comment>
<dbReference type="OrthoDB" id="9787361at2"/>
<keyword evidence="11" id="KW-0449">Lipoprotein</keyword>
<dbReference type="NCBIfam" id="TIGR00547">
    <property type="entry name" value="lolA"/>
    <property type="match status" value="1"/>
</dbReference>
<evidence type="ECO:0000256" key="5">
    <source>
        <dbReference type="ARBA" id="ARBA00022448"/>
    </source>
</evidence>
<comment type="subunit">
    <text evidence="3 10">Monomer.</text>
</comment>
<dbReference type="GO" id="GO:0042953">
    <property type="term" value="P:lipoprotein transport"/>
    <property type="evidence" value="ECO:0007669"/>
    <property type="project" value="InterPro"/>
</dbReference>
<evidence type="ECO:0000256" key="7">
    <source>
        <dbReference type="ARBA" id="ARBA00022764"/>
    </source>
</evidence>
<dbReference type="CDD" id="cd16325">
    <property type="entry name" value="LolA"/>
    <property type="match status" value="1"/>
</dbReference>
<keyword evidence="9 10" id="KW-0143">Chaperone</keyword>
<dbReference type="PANTHER" id="PTHR35869:SF1">
    <property type="entry name" value="OUTER-MEMBRANE LIPOPROTEIN CARRIER PROTEIN"/>
    <property type="match status" value="1"/>
</dbReference>
<dbReference type="InterPro" id="IPR029046">
    <property type="entry name" value="LolA/LolB/LppX"/>
</dbReference>
<dbReference type="PANTHER" id="PTHR35869">
    <property type="entry name" value="OUTER-MEMBRANE LIPOPROTEIN CARRIER PROTEIN"/>
    <property type="match status" value="1"/>
</dbReference>
<feature type="chain" id="PRO_5017839741" description="Outer-membrane lipoprotein carrier protein" evidence="10">
    <location>
        <begin position="23"/>
        <end position="209"/>
    </location>
</feature>
<feature type="signal peptide" evidence="10">
    <location>
        <begin position="1"/>
        <end position="22"/>
    </location>
</feature>
<reference evidence="12" key="1">
    <citation type="submission" date="2018-08" db="EMBL/GenBank/DDBJ databases">
        <authorList>
            <person name="Zhang J."/>
            <person name="Du Z.-J."/>
        </authorList>
    </citation>
    <scope>NUCLEOTIDE SEQUENCE [LARGE SCALE GENOMIC DNA]</scope>
    <source>
        <strain evidence="12">KCTC 52655</strain>
    </source>
</reference>
<dbReference type="Gene3D" id="2.50.20.10">
    <property type="entry name" value="Lipoprotein localisation LolA/LolB/LppX"/>
    <property type="match status" value="1"/>
</dbReference>
<dbReference type="Pfam" id="PF03548">
    <property type="entry name" value="LolA"/>
    <property type="match status" value="1"/>
</dbReference>
<dbReference type="InterPro" id="IPR004564">
    <property type="entry name" value="OM_lipoprot_carrier_LolA-like"/>
</dbReference>
<organism evidence="11 12">
    <name type="scientific">Alteromonas aestuariivivens</name>
    <dbReference type="NCBI Taxonomy" id="1938339"/>
    <lineage>
        <taxon>Bacteria</taxon>
        <taxon>Pseudomonadati</taxon>
        <taxon>Pseudomonadota</taxon>
        <taxon>Gammaproteobacteria</taxon>
        <taxon>Alteromonadales</taxon>
        <taxon>Alteromonadaceae</taxon>
        <taxon>Alteromonas/Salinimonas group</taxon>
        <taxon>Alteromonas</taxon>
    </lineage>
</organism>
<dbReference type="GO" id="GO:0030288">
    <property type="term" value="C:outer membrane-bounded periplasmic space"/>
    <property type="evidence" value="ECO:0007669"/>
    <property type="project" value="TreeGrafter"/>
</dbReference>
<dbReference type="Proteomes" id="UP000256561">
    <property type="component" value="Unassembled WGS sequence"/>
</dbReference>
<dbReference type="SUPFAM" id="SSF89392">
    <property type="entry name" value="Prokaryotic lipoproteins and lipoprotein localization factors"/>
    <property type="match status" value="1"/>
</dbReference>
<evidence type="ECO:0000256" key="10">
    <source>
        <dbReference type="HAMAP-Rule" id="MF_00240"/>
    </source>
</evidence>
<comment type="similarity">
    <text evidence="2 10">Belongs to the LolA family.</text>
</comment>
<evidence type="ECO:0000256" key="2">
    <source>
        <dbReference type="ARBA" id="ARBA00007615"/>
    </source>
</evidence>
<keyword evidence="6 10" id="KW-0732">Signal</keyword>